<protein>
    <recommendedName>
        <fullName evidence="4">NAD-specific glutamate dehydrogenase</fullName>
        <ecNumber evidence="4">1.4.1.2</ecNumber>
    </recommendedName>
</protein>
<comment type="similarity">
    <text evidence="1 4">Belongs to the Glu/Leu/Phe/Val dehydrogenases family.</text>
</comment>
<sequence length="1049" mass="116969">MSGPVANGAANAPAGLNNLASLKTSLMTPPSGAGTPNRPHTPAVANNAGYTEPVFEGKAEQANQVKAMLRERGFLPPDLSDSEVDWFYENLGISDTYFALETPKTICDHILALYGAKIMAYTKHSNTLEIDLEHATEDGAVFIHSSAPGVSQQEGPQWEKKIDQNYLDKSTAASAYRLETYRAAGSVSAQSTQRLRCYFVSKCHFNEPAPLPGTPEYGDIRHVSDKTFLSKASDNTLAIYQEMMDQVLQRQGPVIEMFEVEGSREHRIVIGYRMETTTSYFSALSDLYHFYGLFSSRKYVEQFSNNVTIISIYLNPMPSSSSPPIEHSIWQIIKEASLLYVLPDNPFFQPSEGEHGHAVQEATYAYVGWMFAQHFCNRLGQAYQALRNVLDESDAAQASILNDIKQRLREETFTRQSIQEVIQSYPDLVRLLYVHFANVHYPGGGSQDHELVPTLSYQRLVKGEVLTDQQMYERIRKVVTNKYERQVLEALLFFNKAVLKTNFYTPTKVALSFRLDPNFLPDVEYPLKPYGIIFVVGSEFRGFHVRFRDVARGGIRIIRSRNREAYSVNQRSLFDENYALASTQHLKNKDIPEGGSKGTILPTLDADPKIAFEKYVDAIIDILLKGQTPGVKEEIVDLLGKEEILFLGPDEGTANYMDWAAEHARARGAPWWKSFTTGKTAATLGGVPHDTWGMTSLSVRQYEVGIYRKLGLSEQEITKVQTGGPDGDLGSNEILLSKDKTVAIIDGSGVLHDPIGIDRTELIRLAKARKMISDFDASKLSPQGYRVLVEDHDIKLPSGEVVPEGVTFRNSAHLIFKADMFVPCGGRPESINISNVNKLFDADGKCHFKYIVEGANLFITKQARIELERRGAVLYPDASANKGGVTSSSLEVLCGLSLSDEEYTSKMTFPNSKPPRFYLSYVADIQNIICANAAKEFEAIWAEHQKSGKPRSVLSTELSQSLNRLSEELEATDLFDQPQVRRAVLSHVFPQTLQEAVGLDTLIQRVPRNYAQSAFAAFLAADFIYKNGPDASAVAFYKHVNALEHGHRT</sequence>
<dbReference type="GO" id="GO:0004352">
    <property type="term" value="F:glutamate dehydrogenase (NAD+) activity"/>
    <property type="evidence" value="ECO:0007669"/>
    <property type="project" value="UniProtKB-UniRule"/>
</dbReference>
<dbReference type="InterPro" id="IPR056365">
    <property type="entry name" value="NAD-GDH_2nd"/>
</dbReference>
<proteinExistence type="inferred from homology"/>
<keyword evidence="8" id="KW-1185">Reference proteome</keyword>
<evidence type="ECO:0000256" key="3">
    <source>
        <dbReference type="ARBA" id="ARBA00023027"/>
    </source>
</evidence>
<comment type="function">
    <text evidence="4">NAD(+)-dependent glutamate dehydrogenase which degrades glutamate to ammonia and alpha-ketoglutarate.</text>
</comment>
<dbReference type="Pfam" id="PF23147">
    <property type="entry name" value="GDH2_N"/>
    <property type="match status" value="1"/>
</dbReference>
<dbReference type="EMBL" id="KZ819602">
    <property type="protein sequence ID" value="PWN38303.1"/>
    <property type="molecule type" value="Genomic_DNA"/>
</dbReference>
<gene>
    <name evidence="7" type="ORF">FA14DRAFT_143257</name>
</gene>
<comment type="catalytic activity">
    <reaction evidence="4">
        <text>L-glutamate + NAD(+) + H2O = 2-oxoglutarate + NH4(+) + NADH + H(+)</text>
        <dbReference type="Rhea" id="RHEA:15133"/>
        <dbReference type="ChEBI" id="CHEBI:15377"/>
        <dbReference type="ChEBI" id="CHEBI:15378"/>
        <dbReference type="ChEBI" id="CHEBI:16810"/>
        <dbReference type="ChEBI" id="CHEBI:28938"/>
        <dbReference type="ChEBI" id="CHEBI:29985"/>
        <dbReference type="ChEBI" id="CHEBI:57540"/>
        <dbReference type="ChEBI" id="CHEBI:57945"/>
        <dbReference type="EC" id="1.4.1.2"/>
    </reaction>
</comment>
<evidence type="ECO:0000256" key="5">
    <source>
        <dbReference type="SAM" id="MobiDB-lite"/>
    </source>
</evidence>
<dbReference type="Pfam" id="PF23152">
    <property type="entry name" value="GDH_2nd"/>
    <property type="match status" value="1"/>
</dbReference>
<dbReference type="InterPro" id="IPR046346">
    <property type="entry name" value="Aminoacid_DH-like_N_sf"/>
</dbReference>
<feature type="domain" description="Glutamate/phenylalanine/leucine/valine/L-tryptophan dehydrogenase C-terminal" evidence="6">
    <location>
        <begin position="686"/>
        <end position="948"/>
    </location>
</feature>
<dbReference type="InterPro" id="IPR006096">
    <property type="entry name" value="Glu/Leu/Phe/Val/Trp_DH_C"/>
</dbReference>
<dbReference type="InterPro" id="IPR036291">
    <property type="entry name" value="NAD(P)-bd_dom_sf"/>
</dbReference>
<dbReference type="AlphaFoldDB" id="A0A316VPG1"/>
<reference evidence="7 8" key="1">
    <citation type="journal article" date="2018" name="Mol. Biol. Evol.">
        <title>Broad Genomic Sampling Reveals a Smut Pathogenic Ancestry of the Fungal Clade Ustilaginomycotina.</title>
        <authorList>
            <person name="Kijpornyongpan T."/>
            <person name="Mondo S.J."/>
            <person name="Barry K."/>
            <person name="Sandor L."/>
            <person name="Lee J."/>
            <person name="Lipzen A."/>
            <person name="Pangilinan J."/>
            <person name="LaButti K."/>
            <person name="Hainaut M."/>
            <person name="Henrissat B."/>
            <person name="Grigoriev I.V."/>
            <person name="Spatafora J.W."/>
            <person name="Aime M.C."/>
        </authorList>
    </citation>
    <scope>NUCLEOTIDE SEQUENCE [LARGE SCALE GENOMIC DNA]</scope>
    <source>
        <strain evidence="7 8">MCA 3882</strain>
    </source>
</reference>
<dbReference type="SUPFAM" id="SSF53223">
    <property type="entry name" value="Aminoacid dehydrogenase-like, N-terminal domain"/>
    <property type="match status" value="1"/>
</dbReference>
<evidence type="ECO:0000256" key="4">
    <source>
        <dbReference type="PIRNR" id="PIRNR000184"/>
    </source>
</evidence>
<dbReference type="RefSeq" id="XP_025358605.1">
    <property type="nucleotide sequence ID" value="XM_025497201.1"/>
</dbReference>
<evidence type="ECO:0000256" key="1">
    <source>
        <dbReference type="ARBA" id="ARBA00006382"/>
    </source>
</evidence>
<evidence type="ECO:0000313" key="8">
    <source>
        <dbReference type="Proteomes" id="UP000245771"/>
    </source>
</evidence>
<keyword evidence="2 4" id="KW-0560">Oxidoreductase</keyword>
<dbReference type="FunCoup" id="A0A316VPG1">
    <property type="interactions" value="170"/>
</dbReference>
<dbReference type="EC" id="1.4.1.2" evidence="4"/>
<evidence type="ECO:0000259" key="6">
    <source>
        <dbReference type="SMART" id="SM00839"/>
    </source>
</evidence>
<dbReference type="InterPro" id="IPR055480">
    <property type="entry name" value="NAD-GDH_N"/>
</dbReference>
<dbReference type="Gene3D" id="3.40.50.720">
    <property type="entry name" value="NAD(P)-binding Rossmann-like Domain"/>
    <property type="match status" value="1"/>
</dbReference>
<dbReference type="OrthoDB" id="184415at2759"/>
<dbReference type="GO" id="GO:0006538">
    <property type="term" value="P:L-glutamate catabolic process"/>
    <property type="evidence" value="ECO:0007669"/>
    <property type="project" value="UniProtKB-UniRule"/>
</dbReference>
<dbReference type="SUPFAM" id="SSF51735">
    <property type="entry name" value="NAD(P)-binding Rossmann-fold domains"/>
    <property type="match status" value="1"/>
</dbReference>
<keyword evidence="3 4" id="KW-0520">NAD</keyword>
<dbReference type="GeneID" id="37018982"/>
<feature type="region of interest" description="Disordered" evidence="5">
    <location>
        <begin position="25"/>
        <end position="44"/>
    </location>
</feature>
<evidence type="ECO:0000313" key="7">
    <source>
        <dbReference type="EMBL" id="PWN38303.1"/>
    </source>
</evidence>
<dbReference type="Proteomes" id="UP000245771">
    <property type="component" value="Unassembled WGS sequence"/>
</dbReference>
<dbReference type="SMART" id="SM00839">
    <property type="entry name" value="ELFV_dehydrog"/>
    <property type="match status" value="1"/>
</dbReference>
<dbReference type="GO" id="GO:0005739">
    <property type="term" value="C:mitochondrion"/>
    <property type="evidence" value="ECO:0007669"/>
    <property type="project" value="UniProtKB-UniRule"/>
</dbReference>
<dbReference type="STRING" id="1280837.A0A316VPG1"/>
<dbReference type="PANTHER" id="PTHR11606:SF24">
    <property type="entry name" value="NAD-SPECIFIC GLUTAMATE DEHYDROGENASE"/>
    <property type="match status" value="1"/>
</dbReference>
<dbReference type="InParanoid" id="A0A316VPG1"/>
<dbReference type="PANTHER" id="PTHR11606">
    <property type="entry name" value="GLUTAMATE DEHYDROGENASE"/>
    <property type="match status" value="1"/>
</dbReference>
<evidence type="ECO:0000256" key="2">
    <source>
        <dbReference type="ARBA" id="ARBA00023002"/>
    </source>
</evidence>
<dbReference type="InterPro" id="IPR016210">
    <property type="entry name" value="NAD-GDH_euk"/>
</dbReference>
<name>A0A316VPG1_9BASI</name>
<accession>A0A316VPG1</accession>
<dbReference type="PIRSF" id="PIRSF000184">
    <property type="entry name" value="GDH_NAD"/>
    <property type="match status" value="1"/>
</dbReference>
<dbReference type="Pfam" id="PF00208">
    <property type="entry name" value="ELFV_dehydrog"/>
    <property type="match status" value="1"/>
</dbReference>
<organism evidence="7 8">
    <name type="scientific">Meira miltonrushii</name>
    <dbReference type="NCBI Taxonomy" id="1280837"/>
    <lineage>
        <taxon>Eukaryota</taxon>
        <taxon>Fungi</taxon>
        <taxon>Dikarya</taxon>
        <taxon>Basidiomycota</taxon>
        <taxon>Ustilaginomycotina</taxon>
        <taxon>Exobasidiomycetes</taxon>
        <taxon>Exobasidiales</taxon>
        <taxon>Brachybasidiaceae</taxon>
        <taxon>Meira</taxon>
    </lineage>
</organism>